<evidence type="ECO:0000256" key="1">
    <source>
        <dbReference type="SAM" id="Phobius"/>
    </source>
</evidence>
<dbReference type="Proteomes" id="UP000682733">
    <property type="component" value="Unassembled WGS sequence"/>
</dbReference>
<proteinExistence type="predicted"/>
<name>A0A8S2NTV6_9BILA</name>
<sequence length="209" mass="24611">MLNSLTLKTLRIVILTVGTTSSIYALLSLSRFLKKKFVLENLINKRLSLKTLISSQNEKNEIIKQNILELRNKLESLQIFYYKLNDDQEILSQTMYKYIKDYEHNLDLQQQKNVSDEEQVSLTFTEYDNQDNSSLVMKMDKSHYEKKQNQQAGDASRDIILQKLIIPMNKSSIVSINNIPNDLIEIVRKKQRYLLGKLFKKRQNTLEQF</sequence>
<keyword evidence="1" id="KW-0472">Membrane</keyword>
<feature type="transmembrane region" description="Helical" evidence="1">
    <location>
        <begin position="12"/>
        <end position="33"/>
    </location>
</feature>
<evidence type="ECO:0000313" key="3">
    <source>
        <dbReference type="EMBL" id="CAF4017293.1"/>
    </source>
</evidence>
<comment type="caution">
    <text evidence="3">The sequence shown here is derived from an EMBL/GenBank/DDBJ whole genome shotgun (WGS) entry which is preliminary data.</text>
</comment>
<evidence type="ECO:0000313" key="2">
    <source>
        <dbReference type="EMBL" id="CAF1208110.1"/>
    </source>
</evidence>
<dbReference type="EMBL" id="CAJOBA010036127">
    <property type="protein sequence ID" value="CAF4017293.1"/>
    <property type="molecule type" value="Genomic_DNA"/>
</dbReference>
<organism evidence="3 4">
    <name type="scientific">Didymodactylos carnosus</name>
    <dbReference type="NCBI Taxonomy" id="1234261"/>
    <lineage>
        <taxon>Eukaryota</taxon>
        <taxon>Metazoa</taxon>
        <taxon>Spiralia</taxon>
        <taxon>Gnathifera</taxon>
        <taxon>Rotifera</taxon>
        <taxon>Eurotatoria</taxon>
        <taxon>Bdelloidea</taxon>
        <taxon>Philodinida</taxon>
        <taxon>Philodinidae</taxon>
        <taxon>Didymodactylos</taxon>
    </lineage>
</organism>
<evidence type="ECO:0000313" key="4">
    <source>
        <dbReference type="Proteomes" id="UP000682733"/>
    </source>
</evidence>
<dbReference type="EMBL" id="CAJNOK010014594">
    <property type="protein sequence ID" value="CAF1208110.1"/>
    <property type="molecule type" value="Genomic_DNA"/>
</dbReference>
<gene>
    <name evidence="2" type="ORF">OVA965_LOCUS24313</name>
    <name evidence="3" type="ORF">TMI583_LOCUS25033</name>
</gene>
<accession>A0A8S2NTV6</accession>
<reference evidence="3" key="1">
    <citation type="submission" date="2021-02" db="EMBL/GenBank/DDBJ databases">
        <authorList>
            <person name="Nowell W R."/>
        </authorList>
    </citation>
    <scope>NUCLEOTIDE SEQUENCE</scope>
</reference>
<dbReference type="AlphaFoldDB" id="A0A8S2NTV6"/>
<keyword evidence="1" id="KW-1133">Transmembrane helix</keyword>
<keyword evidence="1" id="KW-0812">Transmembrane</keyword>
<evidence type="ECO:0008006" key="5">
    <source>
        <dbReference type="Google" id="ProtNLM"/>
    </source>
</evidence>
<dbReference type="Proteomes" id="UP000677228">
    <property type="component" value="Unassembled WGS sequence"/>
</dbReference>
<protein>
    <recommendedName>
        <fullName evidence="5">Transmembrane protein</fullName>
    </recommendedName>
</protein>